<name>A0A1J5TYK9_9GAMM</name>
<dbReference type="RefSeq" id="WP_071563682.1">
    <property type="nucleotide sequence ID" value="NZ_MIQH01000365.1"/>
</dbReference>
<organism evidence="1 2">
    <name type="scientific">Bathymodiolus thermophilus thioautotrophic gill symbiont</name>
    <dbReference type="NCBI Taxonomy" id="2360"/>
    <lineage>
        <taxon>Bacteria</taxon>
        <taxon>Pseudomonadati</taxon>
        <taxon>Pseudomonadota</taxon>
        <taxon>Gammaproteobacteria</taxon>
        <taxon>sulfur-oxidizing symbionts</taxon>
    </lineage>
</organism>
<dbReference type="Gene3D" id="1.25.40.290">
    <property type="entry name" value="ARM repeat domains"/>
    <property type="match status" value="1"/>
</dbReference>
<accession>A0A1J5TYK9</accession>
<dbReference type="InterPro" id="IPR016024">
    <property type="entry name" value="ARM-type_fold"/>
</dbReference>
<dbReference type="OrthoDB" id="9797162at2"/>
<proteinExistence type="predicted"/>
<evidence type="ECO:0000313" key="1">
    <source>
        <dbReference type="EMBL" id="OIR25276.1"/>
    </source>
</evidence>
<comment type="caution">
    <text evidence="1">The sequence shown here is derived from an EMBL/GenBank/DDBJ whole genome shotgun (WGS) entry which is preliminary data.</text>
</comment>
<dbReference type="Proteomes" id="UP000182798">
    <property type="component" value="Unassembled WGS sequence"/>
</dbReference>
<protein>
    <recommendedName>
        <fullName evidence="3">DNA alkylation repair protein</fullName>
    </recommendedName>
</protein>
<evidence type="ECO:0000313" key="2">
    <source>
        <dbReference type="Proteomes" id="UP000182798"/>
    </source>
</evidence>
<reference evidence="2" key="1">
    <citation type="submission" date="2016-09" db="EMBL/GenBank/DDBJ databases">
        <title>Genome Sequence of Bathymodiolus thermophilus sulfur-oxidizing gill endosymbiont.</title>
        <authorList>
            <person name="Ponnudurai R."/>
            <person name="Kleiner M."/>
            <person name="Sayavedra L."/>
            <person name="Thuermer A."/>
            <person name="Felbeck H."/>
            <person name="Schlueter R."/>
            <person name="Schweder T."/>
            <person name="Markert S."/>
        </authorList>
    </citation>
    <scope>NUCLEOTIDE SEQUENCE [LARGE SCALE GENOMIC DNA]</scope>
    <source>
        <strain evidence="2">BAT/CrabSpa'14</strain>
    </source>
</reference>
<gene>
    <name evidence="1" type="ORF">BGC33_13050</name>
</gene>
<sequence>MTEKFSLKDELFNPKKVTYLAALIKGANPDFKDTEFTQKIIAQFPKLELKQRIVCIREQLEIYLPNDYPSALKIIISALPCELDPNKVDQDFGDFIFAPLSDFVAKNGLQNQFLNLSFNALAEITKRFSCEDAIRYFINHCPKESFAFMQTMAHSDNYHQRRLASEGLRPKLPWCIGIDFDYKKALTVLDGLYSDNTRYVVRSVANHLNDIAKIDPELVIHTLTRWQMEGRQINPKELDFLIKHALRTLVKKGNIQALGLLGFNANPDIKINAFQVKNKQINLGEYLDFSFKISSTKEMKLMLDYKITYSNPGTRLCEKVFKIKQLSLKSNVPVVIEKKHLFKHMSTKKLYPGNHQIQLQINGTLYDKGDFTLIF</sequence>
<dbReference type="EMBL" id="MIQH01000365">
    <property type="protein sequence ID" value="OIR25276.1"/>
    <property type="molecule type" value="Genomic_DNA"/>
</dbReference>
<dbReference type="AlphaFoldDB" id="A0A1J5TYK9"/>
<dbReference type="SUPFAM" id="SSF48371">
    <property type="entry name" value="ARM repeat"/>
    <property type="match status" value="1"/>
</dbReference>
<evidence type="ECO:0008006" key="3">
    <source>
        <dbReference type="Google" id="ProtNLM"/>
    </source>
</evidence>